<protein>
    <submittedName>
        <fullName evidence="1">Uncharacterized protein</fullName>
    </submittedName>
</protein>
<evidence type="ECO:0000313" key="1">
    <source>
        <dbReference type="EMBL" id="VFU36031.1"/>
    </source>
</evidence>
<gene>
    <name evidence="1" type="ORF">SVIM_LOCUS179891</name>
</gene>
<proteinExistence type="predicted"/>
<name>A0A6N2L5C1_SALVM</name>
<dbReference type="AlphaFoldDB" id="A0A6N2L5C1"/>
<reference evidence="1" key="1">
    <citation type="submission" date="2019-03" db="EMBL/GenBank/DDBJ databases">
        <authorList>
            <person name="Mank J."/>
            <person name="Almeida P."/>
        </authorList>
    </citation>
    <scope>NUCLEOTIDE SEQUENCE</scope>
    <source>
        <strain evidence="1">78183</strain>
    </source>
</reference>
<organism evidence="1">
    <name type="scientific">Salix viminalis</name>
    <name type="common">Common osier</name>
    <name type="synonym">Basket willow</name>
    <dbReference type="NCBI Taxonomy" id="40686"/>
    <lineage>
        <taxon>Eukaryota</taxon>
        <taxon>Viridiplantae</taxon>
        <taxon>Streptophyta</taxon>
        <taxon>Embryophyta</taxon>
        <taxon>Tracheophyta</taxon>
        <taxon>Spermatophyta</taxon>
        <taxon>Magnoliopsida</taxon>
        <taxon>eudicotyledons</taxon>
        <taxon>Gunneridae</taxon>
        <taxon>Pentapetalae</taxon>
        <taxon>rosids</taxon>
        <taxon>fabids</taxon>
        <taxon>Malpighiales</taxon>
        <taxon>Salicaceae</taxon>
        <taxon>Saliceae</taxon>
        <taxon>Salix</taxon>
    </lineage>
</organism>
<sequence>MPWFFRAFLRHHRVTDFISWTPTTLKIIKPWRIRSLIESLVGRVNHSARALHVNKHSQPRCRPYCRFH</sequence>
<dbReference type="EMBL" id="CAADRP010001112">
    <property type="protein sequence ID" value="VFU36031.1"/>
    <property type="molecule type" value="Genomic_DNA"/>
</dbReference>
<accession>A0A6N2L5C1</accession>